<evidence type="ECO:0000256" key="2">
    <source>
        <dbReference type="ARBA" id="ARBA00023125"/>
    </source>
</evidence>
<dbReference type="InterPro" id="IPR001034">
    <property type="entry name" value="DeoR_HTH"/>
</dbReference>
<evidence type="ECO:0000313" key="7">
    <source>
        <dbReference type="Proteomes" id="UP000245590"/>
    </source>
</evidence>
<evidence type="ECO:0000259" key="5">
    <source>
        <dbReference type="PROSITE" id="PS51000"/>
    </source>
</evidence>
<evidence type="ECO:0000256" key="4">
    <source>
        <dbReference type="SAM" id="MobiDB-lite"/>
    </source>
</evidence>
<dbReference type="InterPro" id="IPR037171">
    <property type="entry name" value="NagB/RpiA_transferase-like"/>
</dbReference>
<evidence type="ECO:0000256" key="3">
    <source>
        <dbReference type="ARBA" id="ARBA00023163"/>
    </source>
</evidence>
<dbReference type="PROSITE" id="PS51000">
    <property type="entry name" value="HTH_DEOR_2"/>
    <property type="match status" value="1"/>
</dbReference>
<feature type="region of interest" description="Disordered" evidence="4">
    <location>
        <begin position="236"/>
        <end position="256"/>
    </location>
</feature>
<dbReference type="InterPro" id="IPR014036">
    <property type="entry name" value="DeoR-like_C"/>
</dbReference>
<gene>
    <name evidence="6" type="ORF">DEO23_09880</name>
</gene>
<dbReference type="PANTHER" id="PTHR30363:SF44">
    <property type="entry name" value="AGA OPERON TRANSCRIPTIONAL REPRESSOR-RELATED"/>
    <property type="match status" value="1"/>
</dbReference>
<proteinExistence type="predicted"/>
<keyword evidence="3" id="KW-0804">Transcription</keyword>
<dbReference type="GO" id="GO:0003677">
    <property type="term" value="F:DNA binding"/>
    <property type="evidence" value="ECO:0007669"/>
    <property type="project" value="UniProtKB-KW"/>
</dbReference>
<protein>
    <submittedName>
        <fullName evidence="6">DeoR/GlpR transcriptional regulator</fullName>
    </submittedName>
</protein>
<dbReference type="Pfam" id="PF08220">
    <property type="entry name" value="HTH_DeoR"/>
    <property type="match status" value="1"/>
</dbReference>
<dbReference type="RefSeq" id="WP_109275857.1">
    <property type="nucleotide sequence ID" value="NZ_QFKX01000003.1"/>
</dbReference>
<keyword evidence="2" id="KW-0238">DNA-binding</keyword>
<dbReference type="PROSITE" id="PS00894">
    <property type="entry name" value="HTH_DEOR_1"/>
    <property type="match status" value="1"/>
</dbReference>
<reference evidence="6 7" key="1">
    <citation type="submission" date="2018-05" db="EMBL/GenBank/DDBJ databases">
        <title>Brachybacterium sp. M1HQ-2T, whole genome shotgun sequence.</title>
        <authorList>
            <person name="Tuo L."/>
        </authorList>
    </citation>
    <scope>NUCLEOTIDE SEQUENCE [LARGE SCALE GENOMIC DNA]</scope>
    <source>
        <strain evidence="6 7">M1HQ-2</strain>
    </source>
</reference>
<comment type="caution">
    <text evidence="6">The sequence shown here is derived from an EMBL/GenBank/DDBJ whole genome shotgun (WGS) entry which is preliminary data.</text>
</comment>
<evidence type="ECO:0000256" key="1">
    <source>
        <dbReference type="ARBA" id="ARBA00023015"/>
    </source>
</evidence>
<feature type="compositionally biased region" description="Acidic residues" evidence="4">
    <location>
        <begin position="247"/>
        <end position="256"/>
    </location>
</feature>
<dbReference type="InterPro" id="IPR018356">
    <property type="entry name" value="Tscrpt_reg_HTH_DeoR_CS"/>
</dbReference>
<accession>A0A2U2RJS3</accession>
<feature type="domain" description="HTH deoR-type" evidence="5">
    <location>
        <begin position="3"/>
        <end position="58"/>
    </location>
</feature>
<dbReference type="InterPro" id="IPR050313">
    <property type="entry name" value="Carb_Metab_HTH_regulators"/>
</dbReference>
<dbReference type="Pfam" id="PF00455">
    <property type="entry name" value="DeoRC"/>
    <property type="match status" value="1"/>
</dbReference>
<dbReference type="InterPro" id="IPR036388">
    <property type="entry name" value="WH-like_DNA-bd_sf"/>
</dbReference>
<dbReference type="SMART" id="SM01134">
    <property type="entry name" value="DeoRC"/>
    <property type="match status" value="1"/>
</dbReference>
<keyword evidence="1" id="KW-0805">Transcription regulation</keyword>
<dbReference type="Gene3D" id="1.10.10.10">
    <property type="entry name" value="Winged helix-like DNA-binding domain superfamily/Winged helix DNA-binding domain"/>
    <property type="match status" value="1"/>
</dbReference>
<evidence type="ECO:0000313" key="6">
    <source>
        <dbReference type="EMBL" id="PWH06110.1"/>
    </source>
</evidence>
<dbReference type="SMART" id="SM00420">
    <property type="entry name" value="HTH_DEOR"/>
    <property type="match status" value="1"/>
</dbReference>
<sequence length="256" mass="26694">MLTDDRRRGIVAAVRRRGSVPVAELAGSFAASEATIRRDLEHLASGGLVRRVRGGACDPRGDARPEPDPRGFAQVARDAAGPKREVARLAAGLVEEGDVIALDIGTTVAAMCPFLQEKSITVVTASIAVVNALAGARDIELVVLGGILRPTYGSLVGSITESALRQVRVDRAFLGTSGIRADGTVLDTTPSEVPIKRGLLDIAISSCLLADSGKLPGTGYLEVAPLDRFDVLATDRPPSADALTPDPDSDLEVLTP</sequence>
<dbReference type="SUPFAM" id="SSF100950">
    <property type="entry name" value="NagB/RpiA/CoA transferase-like"/>
    <property type="match status" value="1"/>
</dbReference>
<dbReference type="InterPro" id="IPR036390">
    <property type="entry name" value="WH_DNA-bd_sf"/>
</dbReference>
<dbReference type="OrthoDB" id="3171994at2"/>
<dbReference type="SUPFAM" id="SSF46785">
    <property type="entry name" value="Winged helix' DNA-binding domain"/>
    <property type="match status" value="1"/>
</dbReference>
<organism evidence="6 7">
    <name type="scientific">Brachybacterium endophyticum</name>
    <dbReference type="NCBI Taxonomy" id="2182385"/>
    <lineage>
        <taxon>Bacteria</taxon>
        <taxon>Bacillati</taxon>
        <taxon>Actinomycetota</taxon>
        <taxon>Actinomycetes</taxon>
        <taxon>Micrococcales</taxon>
        <taxon>Dermabacteraceae</taxon>
        <taxon>Brachybacterium</taxon>
    </lineage>
</organism>
<dbReference type="PRINTS" id="PR00037">
    <property type="entry name" value="HTHLACR"/>
</dbReference>
<dbReference type="Proteomes" id="UP000245590">
    <property type="component" value="Unassembled WGS sequence"/>
</dbReference>
<dbReference type="AlphaFoldDB" id="A0A2U2RJS3"/>
<keyword evidence="7" id="KW-1185">Reference proteome</keyword>
<name>A0A2U2RJS3_9MICO</name>
<dbReference type="EMBL" id="QFKX01000003">
    <property type="protein sequence ID" value="PWH06110.1"/>
    <property type="molecule type" value="Genomic_DNA"/>
</dbReference>
<dbReference type="GO" id="GO:0003700">
    <property type="term" value="F:DNA-binding transcription factor activity"/>
    <property type="evidence" value="ECO:0007669"/>
    <property type="project" value="InterPro"/>
</dbReference>
<dbReference type="PANTHER" id="PTHR30363">
    <property type="entry name" value="HTH-TYPE TRANSCRIPTIONAL REGULATOR SRLR-RELATED"/>
    <property type="match status" value="1"/>
</dbReference>